<dbReference type="PANTHER" id="PTHR31084:SF0">
    <property type="entry name" value="ALPHA-L-FUCOSIDASE 2"/>
    <property type="match status" value="1"/>
</dbReference>
<evidence type="ECO:0000259" key="1">
    <source>
        <dbReference type="Pfam" id="PF14498"/>
    </source>
</evidence>
<gene>
    <name evidence="2" type="ORF">DL762_006843</name>
</gene>
<evidence type="ECO:0000313" key="3">
    <source>
        <dbReference type="Proteomes" id="UP000294003"/>
    </source>
</evidence>
<protein>
    <recommendedName>
        <fullName evidence="1">Glycosyl hydrolase family 95 N-terminal domain-containing protein</fullName>
    </recommendedName>
</protein>
<dbReference type="Proteomes" id="UP000294003">
    <property type="component" value="Unassembled WGS sequence"/>
</dbReference>
<dbReference type="Gene3D" id="2.70.98.50">
    <property type="entry name" value="putative glycoside hydrolase family protein from bacillus halodurans"/>
    <property type="match status" value="1"/>
</dbReference>
<organism evidence="2 3">
    <name type="scientific">Monosporascus cannonballus</name>
    <dbReference type="NCBI Taxonomy" id="155416"/>
    <lineage>
        <taxon>Eukaryota</taxon>
        <taxon>Fungi</taxon>
        <taxon>Dikarya</taxon>
        <taxon>Ascomycota</taxon>
        <taxon>Pezizomycotina</taxon>
        <taxon>Sordariomycetes</taxon>
        <taxon>Xylariomycetidae</taxon>
        <taxon>Xylariales</taxon>
        <taxon>Xylariales incertae sedis</taxon>
        <taxon>Monosporascus</taxon>
    </lineage>
</organism>
<dbReference type="PANTHER" id="PTHR31084">
    <property type="entry name" value="ALPHA-L-FUCOSIDASE 2"/>
    <property type="match status" value="1"/>
</dbReference>
<dbReference type="InterPro" id="IPR027414">
    <property type="entry name" value="GH95_N_dom"/>
</dbReference>
<comment type="caution">
    <text evidence="2">The sequence shown here is derived from an EMBL/GenBank/DDBJ whole genome shotgun (WGS) entry which is preliminary data.</text>
</comment>
<proteinExistence type="predicted"/>
<dbReference type="Pfam" id="PF14498">
    <property type="entry name" value="Glyco_hyd_65N_2"/>
    <property type="match status" value="1"/>
</dbReference>
<feature type="domain" description="Glycosyl hydrolase family 95 N-terminal" evidence="1">
    <location>
        <begin position="41"/>
        <end position="114"/>
    </location>
</feature>
<keyword evidence="3" id="KW-1185">Reference proteome</keyword>
<reference evidence="2 3" key="1">
    <citation type="submission" date="2018-06" db="EMBL/GenBank/DDBJ databases">
        <title>Complete Genomes of Monosporascus.</title>
        <authorList>
            <person name="Robinson A.J."/>
            <person name="Natvig D.O."/>
        </authorList>
    </citation>
    <scope>NUCLEOTIDE SEQUENCE [LARGE SCALE GENOMIC DNA]</scope>
    <source>
        <strain evidence="2 3">CBS 609.92</strain>
    </source>
</reference>
<accession>A0ABY0H0V5</accession>
<evidence type="ECO:0000313" key="2">
    <source>
        <dbReference type="EMBL" id="RYO81964.1"/>
    </source>
</evidence>
<sequence length="156" mass="16702">MNVTGPNDVDGILPSPPFSDVSHYQHPSGIWAHWDGSRVAWYASGAGDDWESALPIGNGRLGALVTGNVVERLVLKENSAWSGPWEDRVNPKAKWAVAEIRDMFIAGNIEHAAQPCLLTHPGRAPTHLPLPVLPAPTALGVLTLTFRFGPGAGQPF</sequence>
<dbReference type="EMBL" id="QJNS01000233">
    <property type="protein sequence ID" value="RYO81964.1"/>
    <property type="molecule type" value="Genomic_DNA"/>
</dbReference>
<name>A0ABY0H0V5_9PEZI</name>